<dbReference type="AlphaFoldDB" id="A0AA86NYH7"/>
<protein>
    <submittedName>
        <fullName evidence="2">Hypothetical_protein</fullName>
    </submittedName>
</protein>
<dbReference type="EMBL" id="CAXDID020000379">
    <property type="protein sequence ID" value="CAL6084489.1"/>
    <property type="molecule type" value="Genomic_DNA"/>
</dbReference>
<comment type="caution">
    <text evidence="1">The sequence shown here is derived from an EMBL/GenBank/DDBJ whole genome shotgun (WGS) entry which is preliminary data.</text>
</comment>
<keyword evidence="3" id="KW-1185">Reference proteome</keyword>
<name>A0AA86NYH7_9EUKA</name>
<reference evidence="2 3" key="2">
    <citation type="submission" date="2024-07" db="EMBL/GenBank/DDBJ databases">
        <authorList>
            <person name="Akdeniz Z."/>
        </authorList>
    </citation>
    <scope>NUCLEOTIDE SEQUENCE [LARGE SCALE GENOMIC DNA]</scope>
</reference>
<gene>
    <name evidence="1" type="ORF">HINF_LOCUS15994</name>
    <name evidence="2" type="ORF">HINF_LOCUS62229</name>
</gene>
<dbReference type="Proteomes" id="UP001642409">
    <property type="component" value="Unassembled WGS sequence"/>
</dbReference>
<proteinExistence type="predicted"/>
<accession>A0AA86NYH7</accession>
<evidence type="ECO:0000313" key="1">
    <source>
        <dbReference type="EMBL" id="CAI9928349.1"/>
    </source>
</evidence>
<dbReference type="EMBL" id="CATOUU010000391">
    <property type="protein sequence ID" value="CAI9928349.1"/>
    <property type="molecule type" value="Genomic_DNA"/>
</dbReference>
<sequence length="238" mass="28431">MEQVHKLLYIHKIIVQFQKWSEKNANIIQFLQTFKVCKPFSCIYTDPKQPLEQLEVDIGHLFNQFIYRGYNLIPRKDALLSTLQLLEANLFQDTMFLRLFLLQKALDQDKLQKPGTELEIEVLSTIIDVPGNFTFELDTIDDEFKSLMNEMNGCLKSYLISLKMFLKRTRKFSHNRKYTKSKAQLKFRQVKQVRQSPKLIRSQKKHCLQKSQRGDKLSIQLYILVFNIFIYIYKCQRY</sequence>
<organism evidence="1">
    <name type="scientific">Hexamita inflata</name>
    <dbReference type="NCBI Taxonomy" id="28002"/>
    <lineage>
        <taxon>Eukaryota</taxon>
        <taxon>Metamonada</taxon>
        <taxon>Diplomonadida</taxon>
        <taxon>Hexamitidae</taxon>
        <taxon>Hexamitinae</taxon>
        <taxon>Hexamita</taxon>
    </lineage>
</organism>
<reference evidence="1" key="1">
    <citation type="submission" date="2023-06" db="EMBL/GenBank/DDBJ databases">
        <authorList>
            <person name="Kurt Z."/>
        </authorList>
    </citation>
    <scope>NUCLEOTIDE SEQUENCE</scope>
</reference>
<evidence type="ECO:0000313" key="2">
    <source>
        <dbReference type="EMBL" id="CAL6084489.1"/>
    </source>
</evidence>
<evidence type="ECO:0000313" key="3">
    <source>
        <dbReference type="Proteomes" id="UP001642409"/>
    </source>
</evidence>